<feature type="region of interest" description="Disordered" evidence="1">
    <location>
        <begin position="111"/>
        <end position="165"/>
    </location>
</feature>
<dbReference type="AlphaFoldDB" id="K0T6D2"/>
<evidence type="ECO:0000256" key="1">
    <source>
        <dbReference type="SAM" id="MobiDB-lite"/>
    </source>
</evidence>
<accession>K0T6D2</accession>
<dbReference type="Proteomes" id="UP000266841">
    <property type="component" value="Unassembled WGS sequence"/>
</dbReference>
<comment type="caution">
    <text evidence="2">The sequence shown here is derived from an EMBL/GenBank/DDBJ whole genome shotgun (WGS) entry which is preliminary data.</text>
</comment>
<protein>
    <submittedName>
        <fullName evidence="2">Uncharacterized protein</fullName>
    </submittedName>
</protein>
<proteinExistence type="predicted"/>
<dbReference type="EMBL" id="AGNL01010723">
    <property type="protein sequence ID" value="EJK68881.1"/>
    <property type="molecule type" value="Genomic_DNA"/>
</dbReference>
<keyword evidence="3" id="KW-1185">Reference proteome</keyword>
<reference evidence="2 3" key="1">
    <citation type="journal article" date="2012" name="Genome Biol.">
        <title>Genome and low-iron response of an oceanic diatom adapted to chronic iron limitation.</title>
        <authorList>
            <person name="Lommer M."/>
            <person name="Specht M."/>
            <person name="Roy A.S."/>
            <person name="Kraemer L."/>
            <person name="Andreson R."/>
            <person name="Gutowska M.A."/>
            <person name="Wolf J."/>
            <person name="Bergner S.V."/>
            <person name="Schilhabel M.B."/>
            <person name="Klostermeier U.C."/>
            <person name="Beiko R.G."/>
            <person name="Rosenstiel P."/>
            <person name="Hippler M."/>
            <person name="Laroche J."/>
        </authorList>
    </citation>
    <scope>NUCLEOTIDE SEQUENCE [LARGE SCALE GENOMIC DNA]</scope>
    <source>
        <strain evidence="2 3">CCMP1005</strain>
    </source>
</reference>
<feature type="region of interest" description="Disordered" evidence="1">
    <location>
        <begin position="44"/>
        <end position="63"/>
    </location>
</feature>
<feature type="compositionally biased region" description="Basic and acidic residues" evidence="1">
    <location>
        <begin position="125"/>
        <end position="147"/>
    </location>
</feature>
<sequence>MTSGISGDVTSSRQGSLPGFSTQCAVRERCAGCERACGNTIMKGEPAGGNEQNGVEDDDDAVPSTARTCTNLLGAERYALSLLRRCDASSNGRCSLHCGFRLGLTRQSTARLGHRPKSCSLTPEPGKERGLSSDKQQKSRPSAKEDMPVGQLEAKIQGAARKGRE</sequence>
<organism evidence="2 3">
    <name type="scientific">Thalassiosira oceanica</name>
    <name type="common">Marine diatom</name>
    <dbReference type="NCBI Taxonomy" id="159749"/>
    <lineage>
        <taxon>Eukaryota</taxon>
        <taxon>Sar</taxon>
        <taxon>Stramenopiles</taxon>
        <taxon>Ochrophyta</taxon>
        <taxon>Bacillariophyta</taxon>
        <taxon>Coscinodiscophyceae</taxon>
        <taxon>Thalassiosirophycidae</taxon>
        <taxon>Thalassiosirales</taxon>
        <taxon>Thalassiosiraceae</taxon>
        <taxon>Thalassiosira</taxon>
    </lineage>
</organism>
<gene>
    <name evidence="2" type="ORF">THAOC_09908</name>
</gene>
<evidence type="ECO:0000313" key="3">
    <source>
        <dbReference type="Proteomes" id="UP000266841"/>
    </source>
</evidence>
<evidence type="ECO:0000313" key="2">
    <source>
        <dbReference type="EMBL" id="EJK68881.1"/>
    </source>
</evidence>
<name>K0T6D2_THAOC</name>